<comment type="caution">
    <text evidence="1">The sequence shown here is derived from an EMBL/GenBank/DDBJ whole genome shotgun (WGS) entry which is preliminary data.</text>
</comment>
<gene>
    <name evidence="1" type="ORF">MPOCJGCO_1893</name>
</gene>
<name>A0ABQ4TWZ4_9HYPH</name>
<evidence type="ECO:0000313" key="1">
    <source>
        <dbReference type="EMBL" id="GJE59791.1"/>
    </source>
</evidence>
<sequence>MPDYADILDAVAGEERDAILRALAEDMLEVRSTRRPGLVKAERPADLARALGRDRRRVRPVRLAS</sequence>
<protein>
    <submittedName>
        <fullName evidence="1">Uncharacterized protein</fullName>
    </submittedName>
</protein>
<reference evidence="1" key="1">
    <citation type="journal article" date="2021" name="Front. Microbiol.">
        <title>Comprehensive Comparative Genomics and Phenotyping of Methylobacterium Species.</title>
        <authorList>
            <person name="Alessa O."/>
            <person name="Ogura Y."/>
            <person name="Fujitani Y."/>
            <person name="Takami H."/>
            <person name="Hayashi T."/>
            <person name="Sahin N."/>
            <person name="Tani A."/>
        </authorList>
    </citation>
    <scope>NUCLEOTIDE SEQUENCE</scope>
    <source>
        <strain evidence="1">DSM 23632</strain>
    </source>
</reference>
<dbReference type="RefSeq" id="WP_147814720.1">
    <property type="nucleotide sequence ID" value="NZ_BPRB01000095.1"/>
</dbReference>
<dbReference type="EMBL" id="BPRB01000095">
    <property type="protein sequence ID" value="GJE59791.1"/>
    <property type="molecule type" value="Genomic_DNA"/>
</dbReference>
<evidence type="ECO:0000313" key="2">
    <source>
        <dbReference type="Proteomes" id="UP001055057"/>
    </source>
</evidence>
<proteinExistence type="predicted"/>
<keyword evidence="2" id="KW-1185">Reference proteome</keyword>
<organism evidence="1 2">
    <name type="scientific">Methylobacterium trifolii</name>
    <dbReference type="NCBI Taxonomy" id="1003092"/>
    <lineage>
        <taxon>Bacteria</taxon>
        <taxon>Pseudomonadati</taxon>
        <taxon>Pseudomonadota</taxon>
        <taxon>Alphaproteobacteria</taxon>
        <taxon>Hyphomicrobiales</taxon>
        <taxon>Methylobacteriaceae</taxon>
        <taxon>Methylobacterium</taxon>
    </lineage>
</organism>
<reference evidence="1" key="2">
    <citation type="submission" date="2021-08" db="EMBL/GenBank/DDBJ databases">
        <authorList>
            <person name="Tani A."/>
            <person name="Ola A."/>
            <person name="Ogura Y."/>
            <person name="Katsura K."/>
            <person name="Hayashi T."/>
        </authorList>
    </citation>
    <scope>NUCLEOTIDE SEQUENCE</scope>
    <source>
        <strain evidence="1">DSM 23632</strain>
    </source>
</reference>
<dbReference type="Proteomes" id="UP001055057">
    <property type="component" value="Unassembled WGS sequence"/>
</dbReference>
<accession>A0ABQ4TWZ4</accession>